<sequence length="184" mass="21467">MSTTHDFPYIYIRNFFRELLEQNHFIKTLSKVKPDYINKFVTDTYNRISANEDIQQLLNTKIELSAVLCDSVSVITGNPDDENLFCVLDRDEIISTVYNKFILIHYELLNIISDELVSDASQSTIDSIYDSIQSIGLDLKLFKAYLLDAKIDIEGTFIKDWEKILENVKENEEEHTHKEYLSNQ</sequence>
<proteinExistence type="predicted"/>
<dbReference type="EMBL" id="MK500355">
    <property type="protein sequence ID" value="QBK87509.1"/>
    <property type="molecule type" value="Genomic_DNA"/>
</dbReference>
<evidence type="ECO:0000313" key="1">
    <source>
        <dbReference type="EMBL" id="QBK87509.1"/>
    </source>
</evidence>
<protein>
    <submittedName>
        <fullName evidence="1">Uncharacterized protein</fullName>
    </submittedName>
</protein>
<name>A0A481YWM9_9VIRU</name>
<accession>A0A481YWM9</accession>
<reference evidence="1" key="1">
    <citation type="journal article" date="2019" name="MBio">
        <title>Virus Genomes from Deep Sea Sediments Expand the Ocean Megavirome and Support Independent Origins of Viral Gigantism.</title>
        <authorList>
            <person name="Backstrom D."/>
            <person name="Yutin N."/>
            <person name="Jorgensen S.L."/>
            <person name="Dharamshi J."/>
            <person name="Homa F."/>
            <person name="Zaremba-Niedwiedzka K."/>
            <person name="Spang A."/>
            <person name="Wolf Y.I."/>
            <person name="Koonin E.V."/>
            <person name="Ettema T.J."/>
        </authorList>
    </citation>
    <scope>NUCLEOTIDE SEQUENCE</scope>
</reference>
<organism evidence="1">
    <name type="scientific">Marseillevirus LCMAC201</name>
    <dbReference type="NCBI Taxonomy" id="2506605"/>
    <lineage>
        <taxon>Viruses</taxon>
        <taxon>Varidnaviria</taxon>
        <taxon>Bamfordvirae</taxon>
        <taxon>Nucleocytoviricota</taxon>
        <taxon>Megaviricetes</taxon>
        <taxon>Pimascovirales</taxon>
        <taxon>Pimascovirales incertae sedis</taxon>
        <taxon>Marseilleviridae</taxon>
    </lineage>
</organism>
<gene>
    <name evidence="1" type="ORF">LCMAC201_04190</name>
</gene>